<reference evidence="3 4" key="1">
    <citation type="submission" date="2023-02" db="EMBL/GenBank/DDBJ databases">
        <title>LHISI_Scaffold_Assembly.</title>
        <authorList>
            <person name="Stuart O.P."/>
            <person name="Cleave R."/>
            <person name="Magrath M.J.L."/>
            <person name="Mikheyev A.S."/>
        </authorList>
    </citation>
    <scope>NUCLEOTIDE SEQUENCE [LARGE SCALE GENOMIC DNA]</scope>
    <source>
        <strain evidence="3">Daus_M_001</strain>
        <tissue evidence="3">Leg muscle</tissue>
    </source>
</reference>
<dbReference type="EMBL" id="JARBHB010000010">
    <property type="protein sequence ID" value="KAJ8874342.1"/>
    <property type="molecule type" value="Genomic_DNA"/>
</dbReference>
<dbReference type="Pfam" id="PF20700">
    <property type="entry name" value="Mutator"/>
    <property type="match status" value="1"/>
</dbReference>
<accession>A0ABQ9GQQ2</accession>
<feature type="domain" description="Mutator-like transposase" evidence="2">
    <location>
        <begin position="1"/>
        <end position="116"/>
    </location>
</feature>
<protein>
    <recommendedName>
        <fullName evidence="2">Mutator-like transposase domain-containing protein</fullName>
    </recommendedName>
</protein>
<keyword evidence="4" id="KW-1185">Reference proteome</keyword>
<organism evidence="3 4">
    <name type="scientific">Dryococelus australis</name>
    <dbReference type="NCBI Taxonomy" id="614101"/>
    <lineage>
        <taxon>Eukaryota</taxon>
        <taxon>Metazoa</taxon>
        <taxon>Ecdysozoa</taxon>
        <taxon>Arthropoda</taxon>
        <taxon>Hexapoda</taxon>
        <taxon>Insecta</taxon>
        <taxon>Pterygota</taxon>
        <taxon>Neoptera</taxon>
        <taxon>Polyneoptera</taxon>
        <taxon>Phasmatodea</taxon>
        <taxon>Verophasmatodea</taxon>
        <taxon>Anareolatae</taxon>
        <taxon>Phasmatidae</taxon>
        <taxon>Eurycanthinae</taxon>
        <taxon>Dryococelus</taxon>
    </lineage>
</organism>
<dbReference type="Proteomes" id="UP001159363">
    <property type="component" value="Chromosome 9"/>
</dbReference>
<comment type="caution">
    <text evidence="3">The sequence shown here is derived from an EMBL/GenBank/DDBJ whole genome shotgun (WGS) entry which is preliminary data.</text>
</comment>
<feature type="region of interest" description="Disordered" evidence="1">
    <location>
        <begin position="225"/>
        <end position="255"/>
    </location>
</feature>
<sequence length="305" mass="34154">MKEAGARERERAVEHGDLTDDGILFIIVIIDGGWSFRSHGHRYTLNSGLACVIGARTKKLLDEGVRNKYCSICEYRKKNQLGTDHTNCFKNLDRPSPSMEMDMIVECFQRSVQLHGGVIIHNSKIGDVSGLQQDLVNGPRHVFGNHASCKPYFCTKLGETADLSEKLRQAYEKARSCLQPLISKSHQLISNNTSEAAENYTALVAKFLGPKQANMASCRKSLSNRKEAAKSCRPATLPSSPRRRRKTVGKANNGAQDYGELATRLDIGHKEMEDLEKEKLQDLTLYDDEITALEIETRGRNENEK</sequence>
<evidence type="ECO:0000259" key="2">
    <source>
        <dbReference type="Pfam" id="PF20700"/>
    </source>
</evidence>
<proteinExistence type="predicted"/>
<dbReference type="InterPro" id="IPR049012">
    <property type="entry name" value="Mutator_transp_dom"/>
</dbReference>
<evidence type="ECO:0000313" key="3">
    <source>
        <dbReference type="EMBL" id="KAJ8874342.1"/>
    </source>
</evidence>
<gene>
    <name evidence="3" type="ORF">PR048_025188</name>
</gene>
<evidence type="ECO:0000313" key="4">
    <source>
        <dbReference type="Proteomes" id="UP001159363"/>
    </source>
</evidence>
<name>A0ABQ9GQQ2_9NEOP</name>
<evidence type="ECO:0000256" key="1">
    <source>
        <dbReference type="SAM" id="MobiDB-lite"/>
    </source>
</evidence>